<evidence type="ECO:0000313" key="3">
    <source>
        <dbReference type="Proteomes" id="UP001460270"/>
    </source>
</evidence>
<evidence type="ECO:0000313" key="2">
    <source>
        <dbReference type="EMBL" id="KAK7919596.1"/>
    </source>
</evidence>
<keyword evidence="3" id="KW-1185">Reference proteome</keyword>
<accession>A0AAW0PBW1</accession>
<dbReference type="AlphaFoldDB" id="A0AAW0PBW1"/>
<sequence>MLLRSALHVLLFTLTCAHLMHIQYMHGVSERAFIKRVASAHLLSTDYSTVKTGAYRSRWTDPLGPGTVLSEDVGVKREWMLKALIVLLGEDVTNLFKEYNEDDIPEELEQVTMAVFSVRAAGFEAVSPENIGVVIEGNKILNGLTSVTSGCALLLGLIYILNLAYPKCLRYTFEVFQKIFMELDIQKVTPKVHSLFGKLQSAV</sequence>
<keyword evidence="1" id="KW-0732">Signal</keyword>
<dbReference type="PANTHER" id="PTHR31025:SF27">
    <property type="entry name" value="SI:CH211-193K19.2-RELATED"/>
    <property type="match status" value="1"/>
</dbReference>
<reference evidence="3" key="1">
    <citation type="submission" date="2024-04" db="EMBL/GenBank/DDBJ databases">
        <title>Salinicola lusitanus LLJ914,a marine bacterium isolated from the Okinawa Trough.</title>
        <authorList>
            <person name="Li J."/>
        </authorList>
    </citation>
    <scope>NUCLEOTIDE SEQUENCE [LARGE SCALE GENOMIC DNA]</scope>
</reference>
<name>A0AAW0PBW1_9GOBI</name>
<dbReference type="PANTHER" id="PTHR31025">
    <property type="entry name" value="SI:CH211-196P9.1-RELATED"/>
    <property type="match status" value="1"/>
</dbReference>
<dbReference type="EMBL" id="JBBPFD010000007">
    <property type="protein sequence ID" value="KAK7919596.1"/>
    <property type="molecule type" value="Genomic_DNA"/>
</dbReference>
<protein>
    <submittedName>
        <fullName evidence="2">Uncharacterized protein</fullName>
    </submittedName>
</protein>
<organism evidence="2 3">
    <name type="scientific">Mugilogobius chulae</name>
    <name type="common">yellowstripe goby</name>
    <dbReference type="NCBI Taxonomy" id="88201"/>
    <lineage>
        <taxon>Eukaryota</taxon>
        <taxon>Metazoa</taxon>
        <taxon>Chordata</taxon>
        <taxon>Craniata</taxon>
        <taxon>Vertebrata</taxon>
        <taxon>Euteleostomi</taxon>
        <taxon>Actinopterygii</taxon>
        <taxon>Neopterygii</taxon>
        <taxon>Teleostei</taxon>
        <taxon>Neoteleostei</taxon>
        <taxon>Acanthomorphata</taxon>
        <taxon>Gobiaria</taxon>
        <taxon>Gobiiformes</taxon>
        <taxon>Gobioidei</taxon>
        <taxon>Gobiidae</taxon>
        <taxon>Gobionellinae</taxon>
        <taxon>Mugilogobius</taxon>
    </lineage>
</organism>
<gene>
    <name evidence="2" type="ORF">WMY93_010880</name>
</gene>
<proteinExistence type="predicted"/>
<feature type="signal peptide" evidence="1">
    <location>
        <begin position="1"/>
        <end position="17"/>
    </location>
</feature>
<dbReference type="Proteomes" id="UP001460270">
    <property type="component" value="Unassembled WGS sequence"/>
</dbReference>
<comment type="caution">
    <text evidence="2">The sequence shown here is derived from an EMBL/GenBank/DDBJ whole genome shotgun (WGS) entry which is preliminary data.</text>
</comment>
<evidence type="ECO:0000256" key="1">
    <source>
        <dbReference type="SAM" id="SignalP"/>
    </source>
</evidence>
<feature type="chain" id="PRO_5043597904" evidence="1">
    <location>
        <begin position="18"/>
        <end position="203"/>
    </location>
</feature>